<dbReference type="EMBL" id="CP019650">
    <property type="protein sequence ID" value="AQQ67108.1"/>
    <property type="molecule type" value="Genomic_DNA"/>
</dbReference>
<dbReference type="RefSeq" id="WP_198040096.1">
    <property type="nucleotide sequence ID" value="NZ_CP019650.1"/>
</dbReference>
<organism evidence="1 2">
    <name type="scientific">Microbulbifer agarilyticus</name>
    <dbReference type="NCBI Taxonomy" id="260552"/>
    <lineage>
        <taxon>Bacteria</taxon>
        <taxon>Pseudomonadati</taxon>
        <taxon>Pseudomonadota</taxon>
        <taxon>Gammaproteobacteria</taxon>
        <taxon>Cellvibrionales</taxon>
        <taxon>Microbulbiferaceae</taxon>
        <taxon>Microbulbifer</taxon>
    </lineage>
</organism>
<gene>
    <name evidence="1" type="ORF">Mag101_05215</name>
</gene>
<dbReference type="GO" id="GO:0030638">
    <property type="term" value="P:polyketide metabolic process"/>
    <property type="evidence" value="ECO:0007669"/>
    <property type="project" value="InterPro"/>
</dbReference>
<dbReference type="Proteomes" id="UP000188219">
    <property type="component" value="Chromosome"/>
</dbReference>
<dbReference type="KEGG" id="maga:Mag101_05215"/>
<evidence type="ECO:0008006" key="3">
    <source>
        <dbReference type="Google" id="ProtNLM"/>
    </source>
</evidence>
<dbReference type="InterPro" id="IPR009959">
    <property type="entry name" value="Cyclase_SnoaL-like"/>
</dbReference>
<name>A0A1Q2M3J0_9GAMM</name>
<evidence type="ECO:0000313" key="1">
    <source>
        <dbReference type="EMBL" id="AQQ67108.1"/>
    </source>
</evidence>
<evidence type="ECO:0000313" key="2">
    <source>
        <dbReference type="Proteomes" id="UP000188219"/>
    </source>
</evidence>
<dbReference type="PANTHER" id="PTHR38436:SF1">
    <property type="entry name" value="ESTER CYCLASE"/>
    <property type="match status" value="1"/>
</dbReference>
<protein>
    <recommendedName>
        <fullName evidence="3">Ester cyclase</fullName>
    </recommendedName>
</protein>
<dbReference type="PANTHER" id="PTHR38436">
    <property type="entry name" value="POLYKETIDE CYCLASE SNOAL-LIKE DOMAIN"/>
    <property type="match status" value="1"/>
</dbReference>
<dbReference type="STRING" id="260552.Mag101_05215"/>
<dbReference type="AlphaFoldDB" id="A0A1Q2M3J0"/>
<proteinExistence type="predicted"/>
<keyword evidence="2" id="KW-1185">Reference proteome</keyword>
<accession>A0A1Q2M3J0</accession>
<dbReference type="SUPFAM" id="SSF54427">
    <property type="entry name" value="NTF2-like"/>
    <property type="match status" value="1"/>
</dbReference>
<reference evidence="1" key="1">
    <citation type="submission" date="2017-02" db="EMBL/GenBank/DDBJ databases">
        <title>Genome of Microbulbifer agarilyticus GP101.</title>
        <authorList>
            <person name="Jung J."/>
            <person name="Bae S.S."/>
            <person name="Baek K."/>
        </authorList>
    </citation>
    <scope>NUCLEOTIDE SEQUENCE [LARGE SCALE GENOMIC DNA]</scope>
    <source>
        <strain evidence="1">GP101</strain>
    </source>
</reference>
<sequence length="137" mass="14810">MNKQLSKSAVEMWAADAKVDTAIFAPDYVNHQAPLATGGTGAIDLATWASVVNTVHGAFSDLKVEILTQIAEGDRVATHWRFYGTNSGEYLGVPATGKGVSWTGVQIDRHADGKIAESWVVWDFFTLRSQLGLEGQD</sequence>
<dbReference type="Pfam" id="PF07366">
    <property type="entry name" value="SnoaL"/>
    <property type="match status" value="1"/>
</dbReference>
<dbReference type="Gene3D" id="3.10.450.50">
    <property type="match status" value="1"/>
</dbReference>
<dbReference type="InterPro" id="IPR032710">
    <property type="entry name" value="NTF2-like_dom_sf"/>
</dbReference>